<dbReference type="OrthoDB" id="59699at2759"/>
<reference evidence="1 2" key="1">
    <citation type="journal article" date="2018" name="Nat. Ecol. Evol.">
        <title>Pezizomycetes genomes reveal the molecular basis of ectomycorrhizal truffle lifestyle.</title>
        <authorList>
            <person name="Murat C."/>
            <person name="Payen T."/>
            <person name="Noel B."/>
            <person name="Kuo A."/>
            <person name="Morin E."/>
            <person name="Chen J."/>
            <person name="Kohler A."/>
            <person name="Krizsan K."/>
            <person name="Balestrini R."/>
            <person name="Da Silva C."/>
            <person name="Montanini B."/>
            <person name="Hainaut M."/>
            <person name="Levati E."/>
            <person name="Barry K.W."/>
            <person name="Belfiori B."/>
            <person name="Cichocki N."/>
            <person name="Clum A."/>
            <person name="Dockter R.B."/>
            <person name="Fauchery L."/>
            <person name="Guy J."/>
            <person name="Iotti M."/>
            <person name="Le Tacon F."/>
            <person name="Lindquist E.A."/>
            <person name="Lipzen A."/>
            <person name="Malagnac F."/>
            <person name="Mello A."/>
            <person name="Molinier V."/>
            <person name="Miyauchi S."/>
            <person name="Poulain J."/>
            <person name="Riccioni C."/>
            <person name="Rubini A."/>
            <person name="Sitrit Y."/>
            <person name="Splivallo R."/>
            <person name="Traeger S."/>
            <person name="Wang M."/>
            <person name="Zifcakova L."/>
            <person name="Wipf D."/>
            <person name="Zambonelli A."/>
            <person name="Paolocci F."/>
            <person name="Nowrousian M."/>
            <person name="Ottonello S."/>
            <person name="Baldrian P."/>
            <person name="Spatafora J.W."/>
            <person name="Henrissat B."/>
            <person name="Nagy L.G."/>
            <person name="Aury J.M."/>
            <person name="Wincker P."/>
            <person name="Grigoriev I.V."/>
            <person name="Bonfante P."/>
            <person name="Martin F.M."/>
        </authorList>
    </citation>
    <scope>NUCLEOTIDE SEQUENCE [LARGE SCALE GENOMIC DNA]</scope>
    <source>
        <strain evidence="1 2">CCBAS932</strain>
    </source>
</reference>
<name>A0A3N4KCF9_9PEZI</name>
<accession>A0A3N4KCF9</accession>
<evidence type="ECO:0000313" key="1">
    <source>
        <dbReference type="EMBL" id="RPB07002.1"/>
    </source>
</evidence>
<dbReference type="InParanoid" id="A0A3N4KCF9"/>
<dbReference type="EMBL" id="ML119200">
    <property type="protein sequence ID" value="RPB07002.1"/>
    <property type="molecule type" value="Genomic_DNA"/>
</dbReference>
<organism evidence="1 2">
    <name type="scientific">Morchella conica CCBAS932</name>
    <dbReference type="NCBI Taxonomy" id="1392247"/>
    <lineage>
        <taxon>Eukaryota</taxon>
        <taxon>Fungi</taxon>
        <taxon>Dikarya</taxon>
        <taxon>Ascomycota</taxon>
        <taxon>Pezizomycotina</taxon>
        <taxon>Pezizomycetes</taxon>
        <taxon>Pezizales</taxon>
        <taxon>Morchellaceae</taxon>
        <taxon>Morchella</taxon>
    </lineage>
</organism>
<proteinExistence type="predicted"/>
<dbReference type="Proteomes" id="UP000277580">
    <property type="component" value="Unassembled WGS sequence"/>
</dbReference>
<sequence length="86" mass="9978">MATSRGAFISRALASFIQYVGLIKAEFFDKDENNDTVFQAKFKELLQQYASITKWSYIGTKKPVKNRKYCDTAPCHQLSKPWCIKY</sequence>
<gene>
    <name evidence="1" type="ORF">P167DRAFT_540447</name>
</gene>
<protein>
    <submittedName>
        <fullName evidence="1">Uncharacterized protein</fullName>
    </submittedName>
</protein>
<evidence type="ECO:0000313" key="2">
    <source>
        <dbReference type="Proteomes" id="UP000277580"/>
    </source>
</evidence>
<dbReference type="AlphaFoldDB" id="A0A3N4KCF9"/>
<keyword evidence="2" id="KW-1185">Reference proteome</keyword>